<feature type="transmembrane region" description="Helical" evidence="5">
    <location>
        <begin position="182"/>
        <end position="200"/>
    </location>
</feature>
<evidence type="ECO:0000256" key="3">
    <source>
        <dbReference type="ARBA" id="ARBA00022989"/>
    </source>
</evidence>
<feature type="transmembrane region" description="Helical" evidence="5">
    <location>
        <begin position="54"/>
        <end position="77"/>
    </location>
</feature>
<comment type="subcellular location">
    <subcellularLocation>
        <location evidence="1">Membrane</location>
        <topology evidence="1">Multi-pass membrane protein</topology>
    </subcellularLocation>
</comment>
<evidence type="ECO:0000313" key="6">
    <source>
        <dbReference type="EMBL" id="CAD8708750.1"/>
    </source>
</evidence>
<protein>
    <submittedName>
        <fullName evidence="6">Uncharacterized protein</fullName>
    </submittedName>
</protein>
<evidence type="ECO:0000256" key="2">
    <source>
        <dbReference type="ARBA" id="ARBA00022692"/>
    </source>
</evidence>
<proteinExistence type="predicted"/>
<dbReference type="GO" id="GO:0016020">
    <property type="term" value="C:membrane"/>
    <property type="evidence" value="ECO:0007669"/>
    <property type="project" value="UniProtKB-SubCell"/>
</dbReference>
<accession>A0A7S0SJV6</accession>
<keyword evidence="3 5" id="KW-1133">Transmembrane helix</keyword>
<gene>
    <name evidence="6" type="ORF">MANT1106_LOCUS11433</name>
</gene>
<keyword evidence="4 5" id="KW-0472">Membrane</keyword>
<dbReference type="InterPro" id="IPR006603">
    <property type="entry name" value="PQ-loop_rpt"/>
</dbReference>
<name>A0A7S0SJV6_9CHLO</name>
<reference evidence="6" key="1">
    <citation type="submission" date="2021-01" db="EMBL/GenBank/DDBJ databases">
        <authorList>
            <person name="Corre E."/>
            <person name="Pelletier E."/>
            <person name="Niang G."/>
            <person name="Scheremetjew M."/>
            <person name="Finn R."/>
            <person name="Kale V."/>
            <person name="Holt S."/>
            <person name="Cochrane G."/>
            <person name="Meng A."/>
            <person name="Brown T."/>
            <person name="Cohen L."/>
        </authorList>
    </citation>
    <scope>NUCLEOTIDE SEQUENCE</scope>
    <source>
        <strain evidence="6">SL-175</strain>
    </source>
</reference>
<sequence>MADHGAGAVMCLSTLENPSPAATALGVFSVVFSTLVGIPQAYKIHKLKSARGVSFLTLGLGNIGGFLYVLNLVILHYNQITLSLSRDFRFWLAAQRSLVFVWVELFNAFSMLAIYPVAAMYVKDEPCTIAVGALGVHWVFGMKDAVFYGFLVQALVVFTAWLPALIVFAFDGRCEPLMVYGNVLGIVVGVIIVCKFLPQLRSSIYAKGSHSLSYMTYGVDAVAGVVAWAQKFFITKERISTWLPPLFLHLLEVVVLSLNFYHDSRRKEEAGDGEDKPLRPKRKTSYLSLLWSL</sequence>
<keyword evidence="2 5" id="KW-0812">Transmembrane</keyword>
<dbReference type="EMBL" id="HBFC01019186">
    <property type="protein sequence ID" value="CAD8708750.1"/>
    <property type="molecule type" value="Transcribed_RNA"/>
</dbReference>
<evidence type="ECO:0000256" key="1">
    <source>
        <dbReference type="ARBA" id="ARBA00004141"/>
    </source>
</evidence>
<dbReference type="Gene3D" id="1.20.1280.290">
    <property type="match status" value="2"/>
</dbReference>
<evidence type="ECO:0000256" key="5">
    <source>
        <dbReference type="SAM" id="Phobius"/>
    </source>
</evidence>
<dbReference type="Pfam" id="PF04193">
    <property type="entry name" value="PQ-loop"/>
    <property type="match status" value="1"/>
</dbReference>
<dbReference type="AlphaFoldDB" id="A0A7S0SJV6"/>
<feature type="transmembrane region" description="Helical" evidence="5">
    <location>
        <begin position="242"/>
        <end position="261"/>
    </location>
</feature>
<feature type="transmembrane region" description="Helical" evidence="5">
    <location>
        <begin position="20"/>
        <end position="42"/>
    </location>
</feature>
<evidence type="ECO:0000256" key="4">
    <source>
        <dbReference type="ARBA" id="ARBA00023136"/>
    </source>
</evidence>
<organism evidence="6">
    <name type="scientific">Mantoniella antarctica</name>
    <dbReference type="NCBI Taxonomy" id="81844"/>
    <lineage>
        <taxon>Eukaryota</taxon>
        <taxon>Viridiplantae</taxon>
        <taxon>Chlorophyta</taxon>
        <taxon>Mamiellophyceae</taxon>
        <taxon>Mamiellales</taxon>
        <taxon>Mamiellaceae</taxon>
        <taxon>Mantoniella</taxon>
    </lineage>
</organism>
<dbReference type="SMART" id="SM00679">
    <property type="entry name" value="CTNS"/>
    <property type="match status" value="1"/>
</dbReference>
<feature type="transmembrane region" description="Helical" evidence="5">
    <location>
        <begin position="145"/>
        <end position="170"/>
    </location>
</feature>
<feature type="transmembrane region" description="Helical" evidence="5">
    <location>
        <begin position="212"/>
        <end position="230"/>
    </location>
</feature>
<feature type="transmembrane region" description="Helical" evidence="5">
    <location>
        <begin position="97"/>
        <end position="118"/>
    </location>
</feature>